<accession>A0A2P2PE27</accession>
<dbReference type="EMBL" id="GGEC01072499">
    <property type="protein sequence ID" value="MBX52983.1"/>
    <property type="molecule type" value="Transcribed_RNA"/>
</dbReference>
<organism evidence="1">
    <name type="scientific">Rhizophora mucronata</name>
    <name type="common">Asiatic mangrove</name>
    <dbReference type="NCBI Taxonomy" id="61149"/>
    <lineage>
        <taxon>Eukaryota</taxon>
        <taxon>Viridiplantae</taxon>
        <taxon>Streptophyta</taxon>
        <taxon>Embryophyta</taxon>
        <taxon>Tracheophyta</taxon>
        <taxon>Spermatophyta</taxon>
        <taxon>Magnoliopsida</taxon>
        <taxon>eudicotyledons</taxon>
        <taxon>Gunneridae</taxon>
        <taxon>Pentapetalae</taxon>
        <taxon>rosids</taxon>
        <taxon>fabids</taxon>
        <taxon>Malpighiales</taxon>
        <taxon>Rhizophoraceae</taxon>
        <taxon>Rhizophora</taxon>
    </lineage>
</organism>
<dbReference type="AlphaFoldDB" id="A0A2P2PE27"/>
<protein>
    <submittedName>
        <fullName evidence="1">Uncharacterized protein</fullName>
    </submittedName>
</protein>
<sequence length="29" mass="3524">MTILLILFQLHKKLVKMMNHIHIQSSFRC</sequence>
<evidence type="ECO:0000313" key="1">
    <source>
        <dbReference type="EMBL" id="MBX52983.1"/>
    </source>
</evidence>
<proteinExistence type="predicted"/>
<name>A0A2P2PE27_RHIMU</name>
<reference evidence="1" key="1">
    <citation type="submission" date="2018-02" db="EMBL/GenBank/DDBJ databases">
        <title>Rhizophora mucronata_Transcriptome.</title>
        <authorList>
            <person name="Meera S.P."/>
            <person name="Sreeshan A."/>
            <person name="Augustine A."/>
        </authorList>
    </citation>
    <scope>NUCLEOTIDE SEQUENCE</scope>
    <source>
        <tissue evidence="1">Leaf</tissue>
    </source>
</reference>